<comment type="caution">
    <text evidence="1">The sequence shown here is derived from an EMBL/GenBank/DDBJ whole genome shotgun (WGS) entry which is preliminary data.</text>
</comment>
<sequence>MELKARGKTSGKLNYFATAAISYAKDEVIYEEDPYLLPHYQKNAGYQIGQTRSYLNEGVIQSWDQMYTGVMWLNNPQAMPGNFRQIDYNADGYIDANDVVPYGYPNHPQYAMNFSAGGDYKGFSLLVQVYGTTNSTLEESIYEYTAPHYASVVDRQLYNDIWLPGYSASGSYRHPSFMYSANNIGNYSYKDGTMWRLKNVELSYQFPNKFLKESGITSLRVFLNGNNLWLYSHLNEDRETGGTRNVHDHAVKYPMTKTYNAGFNIQF</sequence>
<dbReference type="InterPro" id="IPR018247">
    <property type="entry name" value="EF_Hand_1_Ca_BS"/>
</dbReference>
<organism evidence="1">
    <name type="scientific">bioreactor metagenome</name>
    <dbReference type="NCBI Taxonomy" id="1076179"/>
    <lineage>
        <taxon>unclassified sequences</taxon>
        <taxon>metagenomes</taxon>
        <taxon>ecological metagenomes</taxon>
    </lineage>
</organism>
<accession>A0A645C3G4</accession>
<gene>
    <name evidence="1" type="ORF">SDC9_119058</name>
</gene>
<reference evidence="1" key="1">
    <citation type="submission" date="2019-08" db="EMBL/GenBank/DDBJ databases">
        <authorList>
            <person name="Kucharzyk K."/>
            <person name="Murdoch R.W."/>
            <person name="Higgins S."/>
            <person name="Loffler F."/>
        </authorList>
    </citation>
    <scope>NUCLEOTIDE SEQUENCE</scope>
</reference>
<dbReference type="AlphaFoldDB" id="A0A645C3G4"/>
<name>A0A645C3G4_9ZZZZ</name>
<protein>
    <recommendedName>
        <fullName evidence="2">TonB-dependent receptor SusC</fullName>
    </recommendedName>
</protein>
<proteinExistence type="predicted"/>
<evidence type="ECO:0000313" key="1">
    <source>
        <dbReference type="EMBL" id="MPM72085.1"/>
    </source>
</evidence>
<dbReference type="PROSITE" id="PS00018">
    <property type="entry name" value="EF_HAND_1"/>
    <property type="match status" value="1"/>
</dbReference>
<dbReference type="EMBL" id="VSSQ01024522">
    <property type="protein sequence ID" value="MPM72085.1"/>
    <property type="molecule type" value="Genomic_DNA"/>
</dbReference>
<evidence type="ECO:0008006" key="2">
    <source>
        <dbReference type="Google" id="ProtNLM"/>
    </source>
</evidence>